<proteinExistence type="predicted"/>
<accession>A0A0A9HBP2</accession>
<dbReference type="EMBL" id="GBRH01163749">
    <property type="protein sequence ID" value="JAE34147.1"/>
    <property type="molecule type" value="Transcribed_RNA"/>
</dbReference>
<reference evidence="1" key="1">
    <citation type="submission" date="2014-09" db="EMBL/GenBank/DDBJ databases">
        <authorList>
            <person name="Magalhaes I.L.F."/>
            <person name="Oliveira U."/>
            <person name="Santos F.R."/>
            <person name="Vidigal T.H.D.A."/>
            <person name="Brescovit A.D."/>
            <person name="Santos A.J."/>
        </authorList>
    </citation>
    <scope>NUCLEOTIDE SEQUENCE</scope>
    <source>
        <tissue evidence="1">Shoot tissue taken approximately 20 cm above the soil surface</tissue>
    </source>
</reference>
<sequence>MSEESSNLTSTMHNFFQ</sequence>
<evidence type="ECO:0000313" key="1">
    <source>
        <dbReference type="EMBL" id="JAE34147.1"/>
    </source>
</evidence>
<reference evidence="1" key="2">
    <citation type="journal article" date="2015" name="Data Brief">
        <title>Shoot transcriptome of the giant reed, Arundo donax.</title>
        <authorList>
            <person name="Barrero R.A."/>
            <person name="Guerrero F.D."/>
            <person name="Moolhuijzen P."/>
            <person name="Goolsby J.A."/>
            <person name="Tidwell J."/>
            <person name="Bellgard S.E."/>
            <person name="Bellgard M.I."/>
        </authorList>
    </citation>
    <scope>NUCLEOTIDE SEQUENCE</scope>
    <source>
        <tissue evidence="1">Shoot tissue taken approximately 20 cm above the soil surface</tissue>
    </source>
</reference>
<dbReference type="AlphaFoldDB" id="A0A0A9HBP2"/>
<organism evidence="1">
    <name type="scientific">Arundo donax</name>
    <name type="common">Giant reed</name>
    <name type="synonym">Donax arundinaceus</name>
    <dbReference type="NCBI Taxonomy" id="35708"/>
    <lineage>
        <taxon>Eukaryota</taxon>
        <taxon>Viridiplantae</taxon>
        <taxon>Streptophyta</taxon>
        <taxon>Embryophyta</taxon>
        <taxon>Tracheophyta</taxon>
        <taxon>Spermatophyta</taxon>
        <taxon>Magnoliopsida</taxon>
        <taxon>Liliopsida</taxon>
        <taxon>Poales</taxon>
        <taxon>Poaceae</taxon>
        <taxon>PACMAD clade</taxon>
        <taxon>Arundinoideae</taxon>
        <taxon>Arundineae</taxon>
        <taxon>Arundo</taxon>
    </lineage>
</organism>
<name>A0A0A9HBP2_ARUDO</name>
<protein>
    <submittedName>
        <fullName evidence="1">Uncharacterized protein</fullName>
    </submittedName>
</protein>